<sequence length="296" mass="31937">MAPVVPPVDDAALPWPRLPAWAIRRDMSGHDPEDLALIAGAALSMLHYVLTRNDLPLALWLDRLALRAAEATVTHSGRPERASDLRDAVHLLRPGDHPGPAGGIFVQWRWAVGGARQSLSRAVPDQTPDRIAAWLDTGPGNPVACAARVLETVLTEVPHAEADALILADTALAQALGWDHTVPLLAVSLPTRALRLREDDLQLACYRALPVTVAQTMQMAADLSRRAAHLRHVAPKLRSKGAGAAVQMVLTRDAIAPAALTSIMSDRAARRFCDRLVTLGVARELTGRDTFRLYGV</sequence>
<dbReference type="Proteomes" id="UP000316030">
    <property type="component" value="Unassembled WGS sequence"/>
</dbReference>
<reference evidence="1 2" key="1">
    <citation type="submission" date="2017-05" db="EMBL/GenBank/DDBJ databases">
        <authorList>
            <person name="Varghese N."/>
            <person name="Submissions S."/>
        </authorList>
    </citation>
    <scope>NUCLEOTIDE SEQUENCE [LARGE SCALE GENOMIC DNA]</scope>
    <source>
        <strain evidence="1 2">DSM 29506</strain>
    </source>
</reference>
<dbReference type="Pfam" id="PF07183">
    <property type="entry name" value="DUF1403"/>
    <property type="match status" value="1"/>
</dbReference>
<dbReference type="EMBL" id="FXTO01000005">
    <property type="protein sequence ID" value="SMO53751.1"/>
    <property type="molecule type" value="Genomic_DNA"/>
</dbReference>
<evidence type="ECO:0000313" key="2">
    <source>
        <dbReference type="Proteomes" id="UP000316030"/>
    </source>
</evidence>
<protein>
    <recommendedName>
        <fullName evidence="3">DUF1403 family protein</fullName>
    </recommendedName>
</protein>
<organism evidence="1 2">
    <name type="scientific">Thalassovita litoralis</name>
    <dbReference type="NCBI Taxonomy" id="1010611"/>
    <lineage>
        <taxon>Bacteria</taxon>
        <taxon>Pseudomonadati</taxon>
        <taxon>Pseudomonadota</taxon>
        <taxon>Alphaproteobacteria</taxon>
        <taxon>Rhodobacterales</taxon>
        <taxon>Roseobacteraceae</taxon>
        <taxon>Thalassovita</taxon>
    </lineage>
</organism>
<name>A0A521C4J1_9RHOB</name>
<accession>A0A521C4J1</accession>
<gene>
    <name evidence="1" type="ORF">SAMN06265173_10582</name>
</gene>
<proteinExistence type="predicted"/>
<dbReference type="RefSeq" id="WP_142492560.1">
    <property type="nucleotide sequence ID" value="NZ_FXTO01000005.1"/>
</dbReference>
<dbReference type="OrthoDB" id="7865302at2"/>
<dbReference type="InterPro" id="IPR009843">
    <property type="entry name" value="DUF1403"/>
</dbReference>
<evidence type="ECO:0000313" key="1">
    <source>
        <dbReference type="EMBL" id="SMO53751.1"/>
    </source>
</evidence>
<dbReference type="AlphaFoldDB" id="A0A521C4J1"/>
<evidence type="ECO:0008006" key="3">
    <source>
        <dbReference type="Google" id="ProtNLM"/>
    </source>
</evidence>
<keyword evidence="2" id="KW-1185">Reference proteome</keyword>